<gene>
    <name evidence="1" type="ORF">NM208_g186</name>
</gene>
<sequence length="1042" mass="116626">MLCPSCREHFQYSRKAQRECLRLKRDAIETIQRASASHDAIGCLLDDANAFAKDSERSCPWIRRELPTLPNEVHQTSPEIMIWDSRKGADIADGSSLGCELCARICFMVSCMPKFGASGSNQDNRPPDPSPDNILSVEVDSWLEPHRITLQPNRIRLHFKSLLQFDFKYLDIYLHHETTGLPILSPVGAVSNDQTCVKFLKDALSECLKSHLACGRQDKDNWIPSRLIDISPSKRLRLVTRDEVQKACPDGRIDYFTLSHVWGQEQFLTLTKQNLVDLVNGIDFSILPQCFQDAVLLTMQLGGRYIWIDSLCIIQDSPGDWVSESGFMHRVYSNGICNIAASNQSSSNPSLFCHRDPAMGAPFTVDCSWSDHHERFTVFADLQRVLSEMLPSEDYCLKYRLVNKTFKFRPDTKGQDFEKYWRSIVQDYSECALTKESDKLVALCGIAKAFSEHLGQDYYAGIWASSLLSGLLWGVQKFMNGVNMNTTRYATYIAPSWSWASVNGPVYSFYHIVTVPLVGVLYIETQPRNGDHFSELKGGTLTLGGVMFEFPSLTLFMGDWDSSTNDLRSGKLALGLDDCGKHYYESQTWFLPLAVVPDVLFRKGLDILGILVQKATESSTTSNLTRVGYAAVSHEGEIAGSGWFIKNWIQRPWGRERYSIVTIEDLVLYDIPKHNPFRELIPMAYQQPILLQTIIASSALHMSNACQRSSRSSSMISRPETFHDALRAKQQALCLLKSALEDMASADVDVILAAVFLLIGFELIDSGRGSWIFHINGARTIIEKLIASAPATGTALSPLRSWLASNCLVYDLLGSSFANSYLPHSGGLSTTTMSLLQDAEGNHCSSFPAALLSLIQAGAQLLRMNGVSTSPDTLINLQHDALHLLHAARSFDPAIWAINLQPRSPADDLFHRTEVASAHRAGVCIYLSRIVLALWPDTVLLDDLEILAAEIITHLSNMHPGDVLFTASPWPAFIAGLETADLTNRAWVVRRLQEVWEVEPWGLTREALGVLRTIWDGRKIEEEGNWNWIEKLKNTGTDWMIA</sequence>
<proteinExistence type="predicted"/>
<keyword evidence="2" id="KW-1185">Reference proteome</keyword>
<evidence type="ECO:0000313" key="1">
    <source>
        <dbReference type="EMBL" id="KAJ3550027.1"/>
    </source>
</evidence>
<dbReference type="EMBL" id="JANRMS010000009">
    <property type="protein sequence ID" value="KAJ3550027.1"/>
    <property type="molecule type" value="Genomic_DNA"/>
</dbReference>
<organism evidence="1 2">
    <name type="scientific">Fusarium decemcellulare</name>
    <dbReference type="NCBI Taxonomy" id="57161"/>
    <lineage>
        <taxon>Eukaryota</taxon>
        <taxon>Fungi</taxon>
        <taxon>Dikarya</taxon>
        <taxon>Ascomycota</taxon>
        <taxon>Pezizomycotina</taxon>
        <taxon>Sordariomycetes</taxon>
        <taxon>Hypocreomycetidae</taxon>
        <taxon>Hypocreales</taxon>
        <taxon>Nectriaceae</taxon>
        <taxon>Fusarium</taxon>
        <taxon>Fusarium decemcellulare species complex</taxon>
    </lineage>
</organism>
<protein>
    <submittedName>
        <fullName evidence="1">Uncharacterized protein</fullName>
    </submittedName>
</protein>
<reference evidence="1" key="1">
    <citation type="submission" date="2022-08" db="EMBL/GenBank/DDBJ databases">
        <title>Genome Sequence of Fusarium decemcellulare.</title>
        <authorList>
            <person name="Buettner E."/>
        </authorList>
    </citation>
    <scope>NUCLEOTIDE SEQUENCE</scope>
    <source>
        <strain evidence="1">Babe19</strain>
    </source>
</reference>
<comment type="caution">
    <text evidence="1">The sequence shown here is derived from an EMBL/GenBank/DDBJ whole genome shotgun (WGS) entry which is preliminary data.</text>
</comment>
<dbReference type="Proteomes" id="UP001148629">
    <property type="component" value="Unassembled WGS sequence"/>
</dbReference>
<name>A0ACC1T059_9HYPO</name>
<evidence type="ECO:0000313" key="2">
    <source>
        <dbReference type="Proteomes" id="UP001148629"/>
    </source>
</evidence>
<accession>A0ACC1T059</accession>